<dbReference type="InterPro" id="IPR051781">
    <property type="entry name" value="Metallo-dep_Hydrolase"/>
</dbReference>
<dbReference type="GO" id="GO:0016810">
    <property type="term" value="F:hydrolase activity, acting on carbon-nitrogen (but not peptide) bonds"/>
    <property type="evidence" value="ECO:0007669"/>
    <property type="project" value="InterPro"/>
</dbReference>
<dbReference type="PANTHER" id="PTHR43135">
    <property type="entry name" value="ALPHA-D-RIBOSE 1-METHYLPHOSPHONATE 5-TRIPHOSPHATE DIPHOSPHATASE"/>
    <property type="match status" value="1"/>
</dbReference>
<gene>
    <name evidence="2" type="ORF">PCAR00345_LOCUS936</name>
</gene>
<dbReference type="SUPFAM" id="SSF51556">
    <property type="entry name" value="Metallo-dependent hydrolases"/>
    <property type="match status" value="1"/>
</dbReference>
<dbReference type="Gene3D" id="3.20.20.140">
    <property type="entry name" value="Metal-dependent hydrolases"/>
    <property type="match status" value="1"/>
</dbReference>
<reference evidence="2" key="1">
    <citation type="submission" date="2021-01" db="EMBL/GenBank/DDBJ databases">
        <authorList>
            <person name="Corre E."/>
            <person name="Pelletier E."/>
            <person name="Niang G."/>
            <person name="Scheremetjew M."/>
            <person name="Finn R."/>
            <person name="Kale V."/>
            <person name="Holt S."/>
            <person name="Cochrane G."/>
            <person name="Meng A."/>
            <person name="Brown T."/>
            <person name="Cohen L."/>
        </authorList>
    </citation>
    <scope>NUCLEOTIDE SEQUENCE</scope>
    <source>
        <strain evidence="2">CCMP645</strain>
    </source>
</reference>
<evidence type="ECO:0000313" key="2">
    <source>
        <dbReference type="EMBL" id="CAE0748354.1"/>
    </source>
</evidence>
<sequence>MPSEARLRELQLECHADDIQLTEEMLSWPEERAREYLLSGGEQLDSLQPPAGHCAPCESREGVVYTAWRVWDGLSDVCMRDAGGALMCVAVLGELIAFVGSLAELPAELARLNRVDYGDATIMPGLIDAHVHIEFDPRYGLHDQPELSVSQHDRQMQVRAAAMARHGITTARDLGGRGGAFRLREQIRSGACIGPRLLVAGQAVTRPGGHCHQWGGAAKDETEMVKVIQRQVANSADLIKVMATGGVRTAGTNPAQSAFTSKEMRIAVACAAAAGLRVAAHAHGVHGIRACADAKVGTVEHCSWVDERGRWGCVDRKCAAALAQAGTFVCPTVPASWGQSRFQGLKQTMGAAYRVMLSAGVRFAAGTDSGAIPNVWHHQLLDGLLVFGDAAEMSAAQLLRCATSEAAAACALEATTGMLTDGYAADLLVVPGNPLRPAHPQADFFEELERSLRHPLAVVCRGMHIEPCQPPASSYPAWTASGDVRACACTLTARGQAPST</sequence>
<dbReference type="InterPro" id="IPR011059">
    <property type="entry name" value="Metal-dep_hydrolase_composite"/>
</dbReference>
<proteinExistence type="predicted"/>
<accession>A0A7S4ERK0</accession>
<dbReference type="Pfam" id="PF01979">
    <property type="entry name" value="Amidohydro_1"/>
    <property type="match status" value="1"/>
</dbReference>
<dbReference type="InterPro" id="IPR032466">
    <property type="entry name" value="Metal_Hydrolase"/>
</dbReference>
<evidence type="ECO:0000259" key="1">
    <source>
        <dbReference type="Pfam" id="PF01979"/>
    </source>
</evidence>
<dbReference type="AlphaFoldDB" id="A0A7S4ERK0"/>
<dbReference type="InterPro" id="IPR006680">
    <property type="entry name" value="Amidohydro-rel"/>
</dbReference>
<dbReference type="PANTHER" id="PTHR43135:SF3">
    <property type="entry name" value="ALPHA-D-RIBOSE 1-METHYLPHOSPHONATE 5-TRIPHOSPHATE DIPHOSPHATASE"/>
    <property type="match status" value="1"/>
</dbReference>
<feature type="domain" description="Amidohydrolase-related" evidence="1">
    <location>
        <begin position="121"/>
        <end position="446"/>
    </location>
</feature>
<protein>
    <recommendedName>
        <fullName evidence="1">Amidohydrolase-related domain-containing protein</fullName>
    </recommendedName>
</protein>
<dbReference type="SUPFAM" id="SSF51338">
    <property type="entry name" value="Composite domain of metallo-dependent hydrolases"/>
    <property type="match status" value="1"/>
</dbReference>
<dbReference type="EMBL" id="HBIZ01001717">
    <property type="protein sequence ID" value="CAE0748354.1"/>
    <property type="molecule type" value="Transcribed_RNA"/>
</dbReference>
<name>A0A7S4ERK0_CHRCT</name>
<organism evidence="2">
    <name type="scientific">Chrysotila carterae</name>
    <name type="common">Marine alga</name>
    <name type="synonym">Syracosphaera carterae</name>
    <dbReference type="NCBI Taxonomy" id="13221"/>
    <lineage>
        <taxon>Eukaryota</taxon>
        <taxon>Haptista</taxon>
        <taxon>Haptophyta</taxon>
        <taxon>Prymnesiophyceae</taxon>
        <taxon>Isochrysidales</taxon>
        <taxon>Isochrysidaceae</taxon>
        <taxon>Chrysotila</taxon>
    </lineage>
</organism>
<dbReference type="Gene3D" id="2.30.40.10">
    <property type="entry name" value="Urease, subunit C, domain 1"/>
    <property type="match status" value="1"/>
</dbReference>